<dbReference type="eggNOG" id="KOG0504">
    <property type="taxonomic scope" value="Eukaryota"/>
</dbReference>
<dbReference type="InterPro" id="IPR052420">
    <property type="entry name" value="Espin/Espin-like"/>
</dbReference>
<dbReference type="Pfam" id="PF00023">
    <property type="entry name" value="Ank"/>
    <property type="match status" value="1"/>
</dbReference>
<dbReference type="Gene3D" id="1.25.40.20">
    <property type="entry name" value="Ankyrin repeat-containing domain"/>
    <property type="match status" value="3"/>
</dbReference>
<dbReference type="SUPFAM" id="SSF48403">
    <property type="entry name" value="Ankyrin repeat"/>
    <property type="match status" value="1"/>
</dbReference>
<proteinExistence type="predicted"/>
<evidence type="ECO:0000313" key="7">
    <source>
        <dbReference type="Ensembl" id="ENSLACP00000011777.1"/>
    </source>
</evidence>
<feature type="compositionally biased region" description="Polar residues" evidence="6">
    <location>
        <begin position="770"/>
        <end position="782"/>
    </location>
</feature>
<dbReference type="InParanoid" id="H3AQ56"/>
<dbReference type="EMBL" id="AFYH01137695">
    <property type="status" value="NOT_ANNOTATED_CDS"/>
    <property type="molecule type" value="Genomic_DNA"/>
</dbReference>
<protein>
    <submittedName>
        <fullName evidence="7">Espin like</fullName>
    </submittedName>
</protein>
<evidence type="ECO:0000256" key="2">
    <source>
        <dbReference type="ARBA" id="ARBA00022737"/>
    </source>
</evidence>
<dbReference type="HOGENOM" id="CLU_017253_0_0_1"/>
<dbReference type="InterPro" id="IPR036770">
    <property type="entry name" value="Ankyrin_rpt-contain_sf"/>
</dbReference>
<evidence type="ECO:0000256" key="4">
    <source>
        <dbReference type="ARBA" id="ARBA00023043"/>
    </source>
</evidence>
<feature type="compositionally biased region" description="Polar residues" evidence="6">
    <location>
        <begin position="356"/>
        <end position="375"/>
    </location>
</feature>
<dbReference type="STRING" id="7897.ENSLACP00000011777"/>
<organism evidence="7 8">
    <name type="scientific">Latimeria chalumnae</name>
    <name type="common">Coelacanth</name>
    <dbReference type="NCBI Taxonomy" id="7897"/>
    <lineage>
        <taxon>Eukaryota</taxon>
        <taxon>Metazoa</taxon>
        <taxon>Chordata</taxon>
        <taxon>Craniata</taxon>
        <taxon>Vertebrata</taxon>
        <taxon>Euteleostomi</taxon>
        <taxon>Coelacanthiformes</taxon>
        <taxon>Coelacanthidae</taxon>
        <taxon>Latimeria</taxon>
    </lineage>
</organism>
<dbReference type="EMBL" id="AFYH01137701">
    <property type="status" value="NOT_ANNOTATED_CDS"/>
    <property type="molecule type" value="Genomic_DNA"/>
</dbReference>
<feature type="region of interest" description="Disordered" evidence="6">
    <location>
        <begin position="331"/>
        <end position="375"/>
    </location>
</feature>
<evidence type="ECO:0000256" key="3">
    <source>
        <dbReference type="ARBA" id="ARBA00022740"/>
    </source>
</evidence>
<feature type="region of interest" description="Disordered" evidence="6">
    <location>
        <begin position="754"/>
        <end position="782"/>
    </location>
</feature>
<gene>
    <name evidence="7" type="primary">ESPNL</name>
</gene>
<keyword evidence="3" id="KW-1009">Hearing</keyword>
<reference evidence="7" key="2">
    <citation type="submission" date="2025-08" db="UniProtKB">
        <authorList>
            <consortium name="Ensembl"/>
        </authorList>
    </citation>
    <scope>IDENTIFICATION</scope>
</reference>
<dbReference type="Proteomes" id="UP000008672">
    <property type="component" value="Unassembled WGS sequence"/>
</dbReference>
<dbReference type="GO" id="GO:0032420">
    <property type="term" value="C:stereocilium"/>
    <property type="evidence" value="ECO:0007669"/>
    <property type="project" value="UniProtKB-SubCell"/>
</dbReference>
<dbReference type="Ensembl" id="ENSLACT00000011867.1">
    <property type="protein sequence ID" value="ENSLACP00000011777.1"/>
    <property type="gene ID" value="ENSLACG00000010368.1"/>
</dbReference>
<evidence type="ECO:0000256" key="6">
    <source>
        <dbReference type="SAM" id="MobiDB-lite"/>
    </source>
</evidence>
<dbReference type="EMBL" id="AFYH01137700">
    <property type="status" value="NOT_ANNOTATED_CDS"/>
    <property type="molecule type" value="Genomic_DNA"/>
</dbReference>
<dbReference type="Pfam" id="PF13637">
    <property type="entry name" value="Ank_4"/>
    <property type="match status" value="1"/>
</dbReference>
<dbReference type="PROSITE" id="PS50088">
    <property type="entry name" value="ANK_REPEAT"/>
    <property type="match status" value="2"/>
</dbReference>
<dbReference type="GO" id="GO:0005737">
    <property type="term" value="C:cytoplasm"/>
    <property type="evidence" value="ECO:0007669"/>
    <property type="project" value="TreeGrafter"/>
</dbReference>
<dbReference type="EMBL" id="AFYH01137694">
    <property type="status" value="NOT_ANNOTATED_CDS"/>
    <property type="molecule type" value="Genomic_DNA"/>
</dbReference>
<evidence type="ECO:0000256" key="1">
    <source>
        <dbReference type="ARBA" id="ARBA00004645"/>
    </source>
</evidence>
<dbReference type="PROSITE" id="PS50297">
    <property type="entry name" value="ANK_REP_REGION"/>
    <property type="match status" value="2"/>
</dbReference>
<dbReference type="EMBL" id="AFYH01137696">
    <property type="status" value="NOT_ANNOTATED_CDS"/>
    <property type="molecule type" value="Genomic_DNA"/>
</dbReference>
<comment type="subcellular location">
    <subcellularLocation>
        <location evidence="1">Cell projection</location>
        <location evidence="1">Stereocilium</location>
    </subcellularLocation>
</comment>
<dbReference type="FunCoup" id="H3AQ56">
    <property type="interactions" value="11"/>
</dbReference>
<keyword evidence="4 5" id="KW-0040">ANK repeat</keyword>
<dbReference type="EMBL" id="AFYH01137698">
    <property type="status" value="NOT_ANNOTATED_CDS"/>
    <property type="molecule type" value="Genomic_DNA"/>
</dbReference>
<dbReference type="EMBL" id="AFYH01137699">
    <property type="status" value="NOT_ANNOTATED_CDS"/>
    <property type="molecule type" value="Genomic_DNA"/>
</dbReference>
<keyword evidence="2" id="KW-0677">Repeat</keyword>
<dbReference type="OMA" id="ENGKFGH"/>
<feature type="repeat" description="ANK" evidence="5">
    <location>
        <begin position="238"/>
        <end position="263"/>
    </location>
</feature>
<name>H3AQ56_LATCH</name>
<dbReference type="EMBL" id="AFYH01137702">
    <property type="status" value="NOT_ANNOTATED_CDS"/>
    <property type="molecule type" value="Genomic_DNA"/>
</dbReference>
<dbReference type="GeneTree" id="ENSGT00940000156970"/>
<accession>H3AQ56</accession>
<dbReference type="PANTHER" id="PTHR24153">
    <property type="entry name" value="ESPIN"/>
    <property type="match status" value="1"/>
</dbReference>
<dbReference type="GO" id="GO:0051015">
    <property type="term" value="F:actin filament binding"/>
    <property type="evidence" value="ECO:0007669"/>
    <property type="project" value="TreeGrafter"/>
</dbReference>
<dbReference type="EMBL" id="AFYH01137697">
    <property type="status" value="NOT_ANNOTATED_CDS"/>
    <property type="molecule type" value="Genomic_DNA"/>
</dbReference>
<dbReference type="SMART" id="SM00248">
    <property type="entry name" value="ANK"/>
    <property type="match status" value="6"/>
</dbReference>
<feature type="repeat" description="ANK" evidence="5">
    <location>
        <begin position="103"/>
        <end position="135"/>
    </location>
</feature>
<sequence length="997" mass="112398">MALHRALQAAKNGDLQTLRSLQAGGSLAADIADSQGATLVHYTARTGKLDCLKFLVAEANFPGNKKARNGASPAHDAAATGNLMELQWLIGRGGCHIQDPDASGASVLHLAARFGRCETVRWLLEAGCDAMMETESGAIPAHYAAAKGDLTCLKLLVTQAPSRNNIFFRGGAADIYIKCIKIHTHTPLSLRWRSGRCLHRKATSNTSSLHFPACKNIIPALRYVASFTGIDLSAQDNEGATALHFAARAGHFRILERLLRMGAKSITDYWGGTPLHDAAENGELECCQFLILSKVLPGLRDQDGYMAGDLAEYNGHSQCAKYLRTAEKLNPVTVQPSSPPPFAPPLPPQGEPFLASQQESHQTLETNHTNPKASNMTAESWEAHVDESDPTLATAGPCTFRVRCQVLSSRGGELTPLRSEQKENGIVPLPVDEVNMVDVDVLVPTHDERGRTIPEWKRQVMVRKLQARLLDEEEQRKKYNGAQGNDYIKMEGWRYSHAHNAILGPFGEFLTEDDLIYLEKQIANVRTKEKDQDYASELDRLAEELRTILPAPIVNITVNTQFLQQNAGKDGHLSLPVWCNRISGIVKSMSLLLTNVNDREKGDHENKISKMPNSELASVFSQRPENRGSIRTREKVEKEINRFGVSVRNLRSNFERRRNLEGETSAFEHVDVQYGDATEYQQDYIDEKQNVYMTNTEDLEYTSDSGISSEETSADQSTSPAPLTESTSLRKERIVVLFLSHWKKSTYTMSLRTKTKTSDEASTDVESEMETNQKTQSQQSMENGRLSHFFQQKRTITKLIGNWRNIICHVPSRQLRRLNRQQITYSPEQFLPRVNGAPIDYKSLTLDLFMLGYFHILELDLTRDERKMRHLLCFEVFDHLGRFSWETVREFHKTVIDEIDAGKREWKDGFEDIKQRFFGNSEDSAMAADTTKQQQPIVTRPVPKVIVQSATPEENENWATTDSFDLGNFSNDEICKYIDRSFAFWKEKEAEMFDFEE</sequence>
<feature type="region of interest" description="Disordered" evidence="6">
    <location>
        <begin position="702"/>
        <end position="726"/>
    </location>
</feature>
<dbReference type="Pfam" id="PF12796">
    <property type="entry name" value="Ank_2"/>
    <property type="match status" value="1"/>
</dbReference>
<dbReference type="GO" id="GO:0007605">
    <property type="term" value="P:sensory perception of sound"/>
    <property type="evidence" value="ECO:0007669"/>
    <property type="project" value="UniProtKB-KW"/>
</dbReference>
<reference evidence="8" key="1">
    <citation type="submission" date="2011-08" db="EMBL/GenBank/DDBJ databases">
        <title>The draft genome of Latimeria chalumnae.</title>
        <authorList>
            <person name="Di Palma F."/>
            <person name="Alfoldi J."/>
            <person name="Johnson J."/>
            <person name="Berlin A."/>
            <person name="Gnerre S."/>
            <person name="Jaffe D."/>
            <person name="MacCallum I."/>
            <person name="Young S."/>
            <person name="Walker B.J."/>
            <person name="Lander E."/>
            <person name="Lindblad-Toh K."/>
        </authorList>
    </citation>
    <scope>NUCLEOTIDE SEQUENCE [LARGE SCALE GENOMIC DNA]</scope>
    <source>
        <strain evidence="8">Wild caught</strain>
    </source>
</reference>
<dbReference type="InterPro" id="IPR002110">
    <property type="entry name" value="Ankyrin_rpt"/>
</dbReference>
<dbReference type="AlphaFoldDB" id="H3AQ56"/>
<reference evidence="7" key="3">
    <citation type="submission" date="2025-09" db="UniProtKB">
        <authorList>
            <consortium name="Ensembl"/>
        </authorList>
    </citation>
    <scope>IDENTIFICATION</scope>
</reference>
<evidence type="ECO:0000256" key="5">
    <source>
        <dbReference type="PROSITE-ProRule" id="PRU00023"/>
    </source>
</evidence>
<keyword evidence="8" id="KW-1185">Reference proteome</keyword>
<feature type="compositionally biased region" description="Pro residues" evidence="6">
    <location>
        <begin position="337"/>
        <end position="350"/>
    </location>
</feature>
<dbReference type="GO" id="GO:0051017">
    <property type="term" value="P:actin filament bundle assembly"/>
    <property type="evidence" value="ECO:0007669"/>
    <property type="project" value="TreeGrafter"/>
</dbReference>
<dbReference type="PANTHER" id="PTHR24153:SF0">
    <property type="entry name" value="ESPIN-LIKE PROTEIN"/>
    <property type="match status" value="1"/>
</dbReference>
<evidence type="ECO:0000313" key="8">
    <source>
        <dbReference type="Proteomes" id="UP000008672"/>
    </source>
</evidence>